<dbReference type="PANTHER" id="PTHR44068">
    <property type="entry name" value="ZGC:194242"/>
    <property type="match status" value="1"/>
</dbReference>
<reference evidence="3" key="2">
    <citation type="submission" date="2022-01" db="EMBL/GenBank/DDBJ databases">
        <authorList>
            <person name="Hirooka S."/>
            <person name="Miyagishima S.Y."/>
        </authorList>
    </citation>
    <scope>NUCLEOTIDE SEQUENCE</scope>
    <source>
        <strain evidence="3">NBRC 102759</strain>
    </source>
</reference>
<dbReference type="EMBL" id="BQMJ01000029">
    <property type="protein sequence ID" value="GJQ12015.1"/>
    <property type="molecule type" value="Genomic_DNA"/>
</dbReference>
<dbReference type="InterPro" id="IPR029063">
    <property type="entry name" value="SAM-dependent_MTases_sf"/>
</dbReference>
<accession>A0A9C7PX15</accession>
<dbReference type="Gene3D" id="3.40.50.150">
    <property type="entry name" value="Vaccinia Virus protein VP39"/>
    <property type="match status" value="1"/>
</dbReference>
<dbReference type="InterPro" id="IPR050447">
    <property type="entry name" value="Erg6_SMT_methyltransf"/>
</dbReference>
<gene>
    <name evidence="3" type="ORF">GpartN1_g3806.t1</name>
</gene>
<dbReference type="Pfam" id="PF08241">
    <property type="entry name" value="Methyltransf_11"/>
    <property type="match status" value="1"/>
</dbReference>
<dbReference type="SUPFAM" id="SSF53335">
    <property type="entry name" value="S-adenosyl-L-methionine-dependent methyltransferases"/>
    <property type="match status" value="1"/>
</dbReference>
<name>A0A9C7PX15_9RHOD</name>
<keyword evidence="1" id="KW-0808">Transferase</keyword>
<comment type="caution">
    <text evidence="3">The sequence shown here is derived from an EMBL/GenBank/DDBJ whole genome shotgun (WGS) entry which is preliminary data.</text>
</comment>
<evidence type="ECO:0000313" key="4">
    <source>
        <dbReference type="Proteomes" id="UP001061958"/>
    </source>
</evidence>
<dbReference type="AlphaFoldDB" id="A0A9C7PX15"/>
<dbReference type="InterPro" id="IPR013216">
    <property type="entry name" value="Methyltransf_11"/>
</dbReference>
<evidence type="ECO:0000256" key="1">
    <source>
        <dbReference type="ARBA" id="ARBA00022679"/>
    </source>
</evidence>
<dbReference type="Proteomes" id="UP001061958">
    <property type="component" value="Unassembled WGS sequence"/>
</dbReference>
<dbReference type="OrthoDB" id="506498at2759"/>
<protein>
    <recommendedName>
        <fullName evidence="2">Methyltransferase type 11 domain-containing protein</fullName>
    </recommendedName>
</protein>
<reference evidence="3" key="1">
    <citation type="journal article" date="2022" name="Proc. Natl. Acad. Sci. U.S.A.">
        <title>Life cycle and functional genomics of the unicellular red alga Galdieria for elucidating algal and plant evolution and industrial use.</title>
        <authorList>
            <person name="Hirooka S."/>
            <person name="Itabashi T."/>
            <person name="Ichinose T.M."/>
            <person name="Onuma R."/>
            <person name="Fujiwara T."/>
            <person name="Yamashita S."/>
            <person name="Jong L.W."/>
            <person name="Tomita R."/>
            <person name="Iwane A.H."/>
            <person name="Miyagishima S.Y."/>
        </authorList>
    </citation>
    <scope>NUCLEOTIDE SEQUENCE</scope>
    <source>
        <strain evidence="3">NBRC 102759</strain>
    </source>
</reference>
<evidence type="ECO:0000259" key="2">
    <source>
        <dbReference type="Pfam" id="PF08241"/>
    </source>
</evidence>
<evidence type="ECO:0000313" key="3">
    <source>
        <dbReference type="EMBL" id="GJQ12015.1"/>
    </source>
</evidence>
<dbReference type="CDD" id="cd02440">
    <property type="entry name" value="AdoMet_MTases"/>
    <property type="match status" value="1"/>
</dbReference>
<dbReference type="GO" id="GO:0008757">
    <property type="term" value="F:S-adenosylmethionine-dependent methyltransferase activity"/>
    <property type="evidence" value="ECO:0007669"/>
    <property type="project" value="InterPro"/>
</dbReference>
<proteinExistence type="predicted"/>
<dbReference type="PANTHER" id="PTHR44068:SF11">
    <property type="entry name" value="GERANYL DIPHOSPHATE 2-C-METHYLTRANSFERASE"/>
    <property type="match status" value="1"/>
</dbReference>
<keyword evidence="4" id="KW-1185">Reference proteome</keyword>
<sequence>MRVENSNGQSETVATSKAVKDNAEIYYDNDDSDRFYFHVWGGEDIHVGLYKEPVDQDEIREASLRTDEWLAGELAMTGVLQGQAKGLDLGAGYGGAARFLVRKFGVSIDCLNIAPVQNKRNEEYNIEAGLADKITVKYGSFLEIPCEDNSYDFIWSQDAFLHSPDKLKVFQECARVLKPRGVMAITDPMKEDGIDKSSIQPILDRIKLHDMGSLVLYRSLAKECGLVTLRTFSRPDSLVHHYSKVKAELIKRSTEIASFCSPQFQANMKRGLDHWIEGGKAGKLTWGGMLFRKCDEI</sequence>
<organism evidence="3 4">
    <name type="scientific">Galdieria partita</name>
    <dbReference type="NCBI Taxonomy" id="83374"/>
    <lineage>
        <taxon>Eukaryota</taxon>
        <taxon>Rhodophyta</taxon>
        <taxon>Bangiophyceae</taxon>
        <taxon>Galdieriales</taxon>
        <taxon>Galdieriaceae</taxon>
        <taxon>Galdieria</taxon>
    </lineage>
</organism>
<feature type="domain" description="Methyltransferase type 11" evidence="2">
    <location>
        <begin position="87"/>
        <end position="185"/>
    </location>
</feature>